<protein>
    <submittedName>
        <fullName evidence="1">Uncharacterized protein</fullName>
    </submittedName>
</protein>
<evidence type="ECO:0000313" key="2">
    <source>
        <dbReference type="Proteomes" id="UP000305929"/>
    </source>
</evidence>
<proteinExistence type="predicted"/>
<dbReference type="EMBL" id="SZNQ01000003">
    <property type="protein sequence ID" value="TKS96080.1"/>
    <property type="molecule type" value="Genomic_DNA"/>
</dbReference>
<gene>
    <name evidence="1" type="ORF">E4U91_35405</name>
</gene>
<dbReference type="Proteomes" id="UP000305929">
    <property type="component" value="Unassembled WGS sequence"/>
</dbReference>
<dbReference type="AlphaFoldDB" id="A0A4U5W673"/>
<sequence>MVQQSSLGATQSAADVLRARYAERLPSALEDLVGPRHGQVDLPLHIAWSGLRSYDLSRPRQRMSLYRTVLAEGQRDDITSFLNSDLLRDQWPLMRTMISRHVREVWETAFPELQRQASAAA</sequence>
<name>A0A4U5W673_STRLS</name>
<dbReference type="OrthoDB" id="3296614at2"/>
<dbReference type="RefSeq" id="WP_137311188.1">
    <property type="nucleotide sequence ID" value="NZ_SZNQ01000003.1"/>
</dbReference>
<organism evidence="1 2">
    <name type="scientific">Streptomyces lasalocidi</name>
    <name type="common">Streptomyces lasaliensis</name>
    <dbReference type="NCBI Taxonomy" id="324833"/>
    <lineage>
        <taxon>Bacteria</taxon>
        <taxon>Bacillati</taxon>
        <taxon>Actinomycetota</taxon>
        <taxon>Actinomycetes</taxon>
        <taxon>Kitasatosporales</taxon>
        <taxon>Streptomycetaceae</taxon>
        <taxon>Streptomyces</taxon>
    </lineage>
</organism>
<comment type="caution">
    <text evidence="1">The sequence shown here is derived from an EMBL/GenBank/DDBJ whole genome shotgun (WGS) entry which is preliminary data.</text>
</comment>
<reference evidence="1 2" key="1">
    <citation type="submission" date="2019-04" db="EMBL/GenBank/DDBJ databases">
        <title>Streptomyces lasaliensis sp. nov., an Actinomycete isolated from soil which produces the polyether antibiotic lasalocid.</title>
        <authorList>
            <person name="Erwin G."/>
            <person name="Haber C."/>
        </authorList>
    </citation>
    <scope>NUCLEOTIDE SEQUENCE [LARGE SCALE GENOMIC DNA]</scope>
    <source>
        <strain evidence="1 2">X-537</strain>
    </source>
</reference>
<evidence type="ECO:0000313" key="1">
    <source>
        <dbReference type="EMBL" id="TKS96080.1"/>
    </source>
</evidence>
<keyword evidence="2" id="KW-1185">Reference proteome</keyword>
<accession>A0A4U5W673</accession>